<dbReference type="KEGG" id="psul:AU252_16175"/>
<accession>A0A0U3R084</accession>
<name>A0A0U3R084_9MICC</name>
<evidence type="ECO:0000313" key="3">
    <source>
        <dbReference type="EMBL" id="ALV42492.1"/>
    </source>
</evidence>
<dbReference type="STRING" id="121292.AU252_16175"/>
<evidence type="ECO:0000256" key="1">
    <source>
        <dbReference type="SAM" id="MobiDB-lite"/>
    </source>
</evidence>
<evidence type="ECO:0000313" key="4">
    <source>
        <dbReference type="Proteomes" id="UP000065151"/>
    </source>
</evidence>
<sequence>MIMANATTMKSRWGLNATAAVAGTALLLGGGIAVANAALPAGSAGTVTANPTSGNWSALSLSVLKLHSDMVCPTTGNILEGALIFMSEPGQEIQPALSSTVEAQTVYPLTQDPQYAMSLNANGTIADDNTLESGFVNSSKAPIADMSAVVQANHTYSIGYVCTVSNESVTTAKINPVAGKSVASWATLTTDASKNWTISQPVVATPTATETATPSPSTTPTETETPDPSPSATETASPSPSATESTPAPLATTGGPRAGGGAASGSDIVLLTGGAALVEGTKHGVVAPAGTFVAGETVTGEIHSEPVVLAETAVANADGSVGYVFTVPAGLPAGTHTLILKGAAGATFEVTGLTVTAGSNAPFLADTNWFGAAAANPASTAGLAAMVIGGLTLMGVGGGIYISRRRKATRA</sequence>
<keyword evidence="2" id="KW-1133">Transmembrane helix</keyword>
<dbReference type="AlphaFoldDB" id="A0A0U3R084"/>
<reference evidence="3 4" key="1">
    <citation type="submission" date="2015-12" db="EMBL/GenBank/DDBJ databases">
        <authorList>
            <person name="Shamseldin A."/>
            <person name="Moawad H."/>
            <person name="Abd El-Rahim W.M."/>
            <person name="Sadowsky M.J."/>
        </authorList>
    </citation>
    <scope>NUCLEOTIDE SEQUENCE [LARGE SCALE GENOMIC DNA]</scope>
    <source>
        <strain evidence="3 4">Ar51</strain>
    </source>
</reference>
<feature type="region of interest" description="Disordered" evidence="1">
    <location>
        <begin position="199"/>
        <end position="261"/>
    </location>
</feature>
<keyword evidence="2" id="KW-0472">Membrane</keyword>
<feature type="compositionally biased region" description="Low complexity" evidence="1">
    <location>
        <begin position="230"/>
        <end position="255"/>
    </location>
</feature>
<dbReference type="EMBL" id="CP013747">
    <property type="protein sequence ID" value="ALV42492.1"/>
    <property type="molecule type" value="Genomic_DNA"/>
</dbReference>
<evidence type="ECO:0000256" key="2">
    <source>
        <dbReference type="SAM" id="Phobius"/>
    </source>
</evidence>
<dbReference type="Proteomes" id="UP000065151">
    <property type="component" value="Chromosome"/>
</dbReference>
<proteinExistence type="predicted"/>
<protein>
    <submittedName>
        <fullName evidence="3">Uncharacterized protein</fullName>
    </submittedName>
</protein>
<gene>
    <name evidence="3" type="ORF">AU252_16175</name>
</gene>
<feature type="transmembrane region" description="Helical" evidence="2">
    <location>
        <begin position="381"/>
        <end position="402"/>
    </location>
</feature>
<organism evidence="3">
    <name type="scientific">Pseudarthrobacter sulfonivorans</name>
    <dbReference type="NCBI Taxonomy" id="121292"/>
    <lineage>
        <taxon>Bacteria</taxon>
        <taxon>Bacillati</taxon>
        <taxon>Actinomycetota</taxon>
        <taxon>Actinomycetes</taxon>
        <taxon>Micrococcales</taxon>
        <taxon>Micrococcaceae</taxon>
        <taxon>Pseudarthrobacter</taxon>
    </lineage>
</organism>
<keyword evidence="2" id="KW-0812">Transmembrane</keyword>
<feature type="compositionally biased region" description="Low complexity" evidence="1">
    <location>
        <begin position="204"/>
        <end position="223"/>
    </location>
</feature>